<evidence type="ECO:0000256" key="5">
    <source>
        <dbReference type="ARBA" id="ARBA00023235"/>
    </source>
</evidence>
<dbReference type="GO" id="GO:0003755">
    <property type="term" value="F:peptidyl-prolyl cis-trans isomerase activity"/>
    <property type="evidence" value="ECO:0007669"/>
    <property type="project" value="UniProtKB-KW"/>
</dbReference>
<evidence type="ECO:0000313" key="10">
    <source>
        <dbReference type="Proteomes" id="UP000177701"/>
    </source>
</evidence>
<keyword evidence="4 6" id="KW-0697">Rotamase</keyword>
<dbReference type="InterPro" id="IPR046357">
    <property type="entry name" value="PPIase_dom_sf"/>
</dbReference>
<evidence type="ECO:0000256" key="3">
    <source>
        <dbReference type="ARBA" id="ARBA00022729"/>
    </source>
</evidence>
<dbReference type="STRING" id="1797291.A2V47_01200"/>
<dbReference type="PANTHER" id="PTHR47245">
    <property type="entry name" value="PEPTIDYLPROLYL ISOMERASE"/>
    <property type="match status" value="1"/>
</dbReference>
<evidence type="ECO:0000256" key="6">
    <source>
        <dbReference type="PROSITE-ProRule" id="PRU00278"/>
    </source>
</evidence>
<evidence type="ECO:0000313" key="9">
    <source>
        <dbReference type="EMBL" id="OGD15760.1"/>
    </source>
</evidence>
<dbReference type="Proteomes" id="UP000177701">
    <property type="component" value="Unassembled WGS sequence"/>
</dbReference>
<evidence type="ECO:0000256" key="1">
    <source>
        <dbReference type="ARBA" id="ARBA00000971"/>
    </source>
</evidence>
<dbReference type="PROSITE" id="PS50198">
    <property type="entry name" value="PPIC_PPIASE_2"/>
    <property type="match status" value="1"/>
</dbReference>
<comment type="catalytic activity">
    <reaction evidence="1">
        <text>[protein]-peptidylproline (omega=180) = [protein]-peptidylproline (omega=0)</text>
        <dbReference type="Rhea" id="RHEA:16237"/>
        <dbReference type="Rhea" id="RHEA-COMP:10747"/>
        <dbReference type="Rhea" id="RHEA-COMP:10748"/>
        <dbReference type="ChEBI" id="CHEBI:83833"/>
        <dbReference type="ChEBI" id="CHEBI:83834"/>
        <dbReference type="EC" id="5.2.1.8"/>
    </reaction>
</comment>
<name>A0A1F5AB23_9BACT</name>
<dbReference type="EMBL" id="MEYH01000048">
    <property type="protein sequence ID" value="OGD15760.1"/>
    <property type="molecule type" value="Genomic_DNA"/>
</dbReference>
<evidence type="ECO:0000256" key="7">
    <source>
        <dbReference type="SAM" id="SignalP"/>
    </source>
</evidence>
<dbReference type="Gene3D" id="3.10.50.40">
    <property type="match status" value="1"/>
</dbReference>
<protein>
    <recommendedName>
        <fullName evidence="2">peptidylprolyl isomerase</fullName>
        <ecNumber evidence="2">5.2.1.8</ecNumber>
    </recommendedName>
</protein>
<evidence type="ECO:0000259" key="8">
    <source>
        <dbReference type="PROSITE" id="PS50198"/>
    </source>
</evidence>
<feature type="chain" id="PRO_5009516498" description="peptidylprolyl isomerase" evidence="7">
    <location>
        <begin position="32"/>
        <end position="298"/>
    </location>
</feature>
<sequence>MNKSMNIFRTAAILTLCLLALLIFNPSSTLADEGTSATETNPEGVETILPPETILVSFGDQTITLGEFNQIWEQVPEEYKLQLDKSMVLDQVISEKLLIQEAKNMELEKDNDILEQIEKMTEQILVQALIQKEILDKIKVNDEEVLEYYEQSKESFTEKEQVHLYNILLETEEEAQAILEQLKAGGDFSEIAKEKSTGPGAAQDGDLGFLTKGTIIPEIEEVVFALEIEELSKIVKTDFGFHILKITEKKPETVKTLEEVKEGIIQTLLPAKQKEAFDNLLAELKGKTVIEINEEALK</sequence>
<evidence type="ECO:0000256" key="2">
    <source>
        <dbReference type="ARBA" id="ARBA00013194"/>
    </source>
</evidence>
<dbReference type="InterPro" id="IPR050245">
    <property type="entry name" value="PrsA_foldase"/>
</dbReference>
<dbReference type="Pfam" id="PF13145">
    <property type="entry name" value="Rotamase_2"/>
    <property type="match status" value="1"/>
</dbReference>
<keyword evidence="3 7" id="KW-0732">Signal</keyword>
<dbReference type="SUPFAM" id="SSF54534">
    <property type="entry name" value="FKBP-like"/>
    <property type="match status" value="1"/>
</dbReference>
<evidence type="ECO:0000256" key="4">
    <source>
        <dbReference type="ARBA" id="ARBA00023110"/>
    </source>
</evidence>
<keyword evidence="5 6" id="KW-0413">Isomerase</keyword>
<reference evidence="9 10" key="1">
    <citation type="journal article" date="2016" name="Nat. Commun.">
        <title>Thousands of microbial genomes shed light on interconnected biogeochemical processes in an aquifer system.</title>
        <authorList>
            <person name="Anantharaman K."/>
            <person name="Brown C.T."/>
            <person name="Hug L.A."/>
            <person name="Sharon I."/>
            <person name="Castelle C.J."/>
            <person name="Probst A.J."/>
            <person name="Thomas B.C."/>
            <person name="Singh A."/>
            <person name="Wilkins M.J."/>
            <person name="Karaoz U."/>
            <person name="Brodie E.L."/>
            <person name="Williams K.H."/>
            <person name="Hubbard S.S."/>
            <person name="Banfield J.F."/>
        </authorList>
    </citation>
    <scope>NUCLEOTIDE SEQUENCE [LARGE SCALE GENOMIC DNA]</scope>
</reference>
<feature type="signal peptide" evidence="7">
    <location>
        <begin position="1"/>
        <end position="31"/>
    </location>
</feature>
<dbReference type="PANTHER" id="PTHR47245:SF1">
    <property type="entry name" value="FOLDASE PROTEIN PRSA"/>
    <property type="match status" value="1"/>
</dbReference>
<organism evidence="9 10">
    <name type="scientific">Candidatus Sediminicultor quintus</name>
    <dbReference type="NCBI Taxonomy" id="1797291"/>
    <lineage>
        <taxon>Bacteria</taxon>
        <taxon>Pseudomonadati</taxon>
        <taxon>Atribacterota</taxon>
        <taxon>Candidatus Phoenicimicrobiia</taxon>
        <taxon>Candidatus Pheonicimicrobiales</taxon>
        <taxon>Candidatus Phoenicimicrobiaceae</taxon>
        <taxon>Candidatus Sediminicultor</taxon>
    </lineage>
</organism>
<proteinExistence type="predicted"/>
<dbReference type="InterPro" id="IPR000297">
    <property type="entry name" value="PPIase_PpiC"/>
</dbReference>
<dbReference type="EC" id="5.2.1.8" evidence="2"/>
<accession>A0A1F5AB23</accession>
<gene>
    <name evidence="9" type="ORF">A2V47_01200</name>
</gene>
<feature type="domain" description="PpiC" evidence="8">
    <location>
        <begin position="159"/>
        <end position="248"/>
    </location>
</feature>
<comment type="caution">
    <text evidence="9">The sequence shown here is derived from an EMBL/GenBank/DDBJ whole genome shotgun (WGS) entry which is preliminary data.</text>
</comment>
<dbReference type="AlphaFoldDB" id="A0A1F5AB23"/>